<evidence type="ECO:0000313" key="3">
    <source>
        <dbReference type="EMBL" id="VAX13554.1"/>
    </source>
</evidence>
<evidence type="ECO:0000259" key="2">
    <source>
        <dbReference type="Pfam" id="PF07589"/>
    </source>
</evidence>
<accession>A0A3B1BP03</accession>
<dbReference type="EMBL" id="UOFZ01000123">
    <property type="protein sequence ID" value="VAX13554.1"/>
    <property type="molecule type" value="Genomic_DNA"/>
</dbReference>
<dbReference type="InterPro" id="IPR013424">
    <property type="entry name" value="Ice-binding_C"/>
</dbReference>
<reference evidence="3" key="1">
    <citation type="submission" date="2018-06" db="EMBL/GenBank/DDBJ databases">
        <authorList>
            <person name="Zhirakovskaya E."/>
        </authorList>
    </citation>
    <scope>NUCLEOTIDE SEQUENCE</scope>
</reference>
<proteinExistence type="predicted"/>
<keyword evidence="1" id="KW-0472">Membrane</keyword>
<feature type="transmembrane region" description="Helical" evidence="1">
    <location>
        <begin position="135"/>
        <end position="159"/>
    </location>
</feature>
<protein>
    <recommendedName>
        <fullName evidence="2">Ice-binding protein C-terminal domain-containing protein</fullName>
    </recommendedName>
</protein>
<name>A0A3B1BP03_9ZZZZ</name>
<feature type="non-terminal residue" evidence="3">
    <location>
        <position position="1"/>
    </location>
</feature>
<keyword evidence="1" id="KW-0812">Transmembrane</keyword>
<evidence type="ECO:0000256" key="1">
    <source>
        <dbReference type="SAM" id="Phobius"/>
    </source>
</evidence>
<dbReference type="Pfam" id="PF07589">
    <property type="entry name" value="PEP-CTERM"/>
    <property type="match status" value="1"/>
</dbReference>
<dbReference type="NCBIfam" id="TIGR03370">
    <property type="entry name" value="VPLPA-CTERM"/>
    <property type="match status" value="1"/>
</dbReference>
<sequence>GNFADATRYGFVTTSSTGSASIKQGAQTQSMVYGVVASIYNMALNSNADAGDQVDPSLNLSSYSVPGDTGYFGNSTWSNNAGGSPFNTTGMIDDPKGVPVYYTDLVFNAAGTGFDTRVTELPNVWKLTSAGDLSYVSAVPVPAAVWLFGSGLLGLVSVARRRKV</sequence>
<organism evidence="3">
    <name type="scientific">hydrothermal vent metagenome</name>
    <dbReference type="NCBI Taxonomy" id="652676"/>
    <lineage>
        <taxon>unclassified sequences</taxon>
        <taxon>metagenomes</taxon>
        <taxon>ecological metagenomes</taxon>
    </lineage>
</organism>
<dbReference type="InterPro" id="IPR022472">
    <property type="entry name" value="VPLPA-CTERM"/>
</dbReference>
<gene>
    <name evidence="3" type="ORF">MNBD_GAMMA24-1195</name>
</gene>
<keyword evidence="1" id="KW-1133">Transmembrane helix</keyword>
<feature type="domain" description="Ice-binding protein C-terminal" evidence="2">
    <location>
        <begin position="138"/>
        <end position="162"/>
    </location>
</feature>
<dbReference type="AlphaFoldDB" id="A0A3B1BP03"/>